<proteinExistence type="predicted"/>
<sequence length="526" mass="54999">QVEYSIGDLHGTPAPPAPSMRTAGGGGPVRPKTTRDSNTLNPSFYNPTQVRHRRRTTKEQLIRLEYVFKDDPKPQAETRKILSDQLGMTTREVQIWFQNRRAKEKNLVKGQDGKEVKEKKPKSEQASSSALPRRPSMPEMSADVPVQMARRKSDFPQPPSAAVRAGKERASPSDMATAEAMANAVLAASVTSVAKIPTMSLPLLGTTMPGMPSNIPSTIPMPVNYVMAASSSSAGVSQPMKKKKKRAGNGDGGRYESARVYHAAFDGSQVPPVKAENFESDGNGENEQFNELDPANLPNFMMPGMPPMPYGGIGSNVPSYSQPIPTGVMNSGPFAPLQQPTGLAALLNGMLSATQPPAPAPPPPSINGLSLNTYGLQAAGMSATSPPGMLSSTPTLPSAGISPTDLSLGSVDPSMAFLQTLMALSQQSPPLGQPSLASPLGGSPPVPSMVSAGPIPGSAFSSYDAQSHAQQPTPSMMLANTTLPSIITNSMLASNATPDIFGTGASLLYSTGSNQTSSSGPSSPSY</sequence>
<reference evidence="1" key="1">
    <citation type="submission" date="2022-07" db="EMBL/GenBank/DDBJ databases">
        <title>Phylogenomic reconstructions and comparative analyses of Kickxellomycotina fungi.</title>
        <authorList>
            <person name="Reynolds N.K."/>
            <person name="Stajich J.E."/>
            <person name="Barry K."/>
            <person name="Grigoriev I.V."/>
            <person name="Crous P."/>
            <person name="Smith M.E."/>
        </authorList>
    </citation>
    <scope>NUCLEOTIDE SEQUENCE</scope>
    <source>
        <strain evidence="1">NRRL 5244</strain>
    </source>
</reference>
<comment type="caution">
    <text evidence="1">The sequence shown here is derived from an EMBL/GenBank/DDBJ whole genome shotgun (WGS) entry which is preliminary data.</text>
</comment>
<accession>A0ACC1JAN3</accession>
<evidence type="ECO:0000313" key="2">
    <source>
        <dbReference type="Proteomes" id="UP001150603"/>
    </source>
</evidence>
<protein>
    <submittedName>
        <fullName evidence="1">Uncharacterized protein</fullName>
    </submittedName>
</protein>
<name>A0ACC1JAN3_9FUNG</name>
<evidence type="ECO:0000313" key="1">
    <source>
        <dbReference type="EMBL" id="KAJ1944067.1"/>
    </source>
</evidence>
<dbReference type="Proteomes" id="UP001150603">
    <property type="component" value="Unassembled WGS sequence"/>
</dbReference>
<gene>
    <name evidence="1" type="ORF">FBU59_002707</name>
</gene>
<feature type="non-terminal residue" evidence="1">
    <location>
        <position position="1"/>
    </location>
</feature>
<keyword evidence="2" id="KW-1185">Reference proteome</keyword>
<organism evidence="1 2">
    <name type="scientific">Linderina macrospora</name>
    <dbReference type="NCBI Taxonomy" id="4868"/>
    <lineage>
        <taxon>Eukaryota</taxon>
        <taxon>Fungi</taxon>
        <taxon>Fungi incertae sedis</taxon>
        <taxon>Zoopagomycota</taxon>
        <taxon>Kickxellomycotina</taxon>
        <taxon>Kickxellomycetes</taxon>
        <taxon>Kickxellales</taxon>
        <taxon>Kickxellaceae</taxon>
        <taxon>Linderina</taxon>
    </lineage>
</organism>
<dbReference type="EMBL" id="JANBPW010001549">
    <property type="protein sequence ID" value="KAJ1944067.1"/>
    <property type="molecule type" value="Genomic_DNA"/>
</dbReference>